<feature type="chain" id="PRO_5004170321" evidence="1">
    <location>
        <begin position="20"/>
        <end position="137"/>
    </location>
</feature>
<dbReference type="EMBL" id="CH476602">
    <property type="protein sequence ID" value="EAU33099.1"/>
    <property type="molecule type" value="Genomic_DNA"/>
</dbReference>
<dbReference type="VEuPathDB" id="FungiDB:ATEG_06555"/>
<sequence length="137" mass="14846">MMFLAALITLFLLLRYTSAAPPAGFPGDETPYRVIPTGTVLPDNILGTWLYGYNGCKKNFGEGAKGKIDDAYYDAWLISNTAGVASDIDWNSAAALEFLGVPGLNKPQQSQIQAVLANTATIIYGSRLNLFPHYIKV</sequence>
<keyword evidence="1" id="KW-0732">Signal</keyword>
<proteinExistence type="predicted"/>
<reference evidence="3" key="1">
    <citation type="submission" date="2005-09" db="EMBL/GenBank/DDBJ databases">
        <title>Annotation of the Aspergillus terreus NIH2624 genome.</title>
        <authorList>
            <person name="Birren B.W."/>
            <person name="Lander E.S."/>
            <person name="Galagan J.E."/>
            <person name="Nusbaum C."/>
            <person name="Devon K."/>
            <person name="Henn M."/>
            <person name="Ma L.-J."/>
            <person name="Jaffe D.B."/>
            <person name="Butler J."/>
            <person name="Alvarez P."/>
            <person name="Gnerre S."/>
            <person name="Grabherr M."/>
            <person name="Kleber M."/>
            <person name="Mauceli E.W."/>
            <person name="Brockman W."/>
            <person name="Rounsley S."/>
            <person name="Young S.K."/>
            <person name="LaButti K."/>
            <person name="Pushparaj V."/>
            <person name="DeCaprio D."/>
            <person name="Crawford M."/>
            <person name="Koehrsen M."/>
            <person name="Engels R."/>
            <person name="Montgomery P."/>
            <person name="Pearson M."/>
            <person name="Howarth C."/>
            <person name="Larson L."/>
            <person name="Luoma S."/>
            <person name="White J."/>
            <person name="Alvarado L."/>
            <person name="Kodira C.D."/>
            <person name="Zeng Q."/>
            <person name="Oleary S."/>
            <person name="Yandava C."/>
            <person name="Denning D.W."/>
            <person name="Nierman W.C."/>
            <person name="Milne T."/>
            <person name="Madden K."/>
        </authorList>
    </citation>
    <scope>NUCLEOTIDE SEQUENCE [LARGE SCALE GENOMIC DNA]</scope>
    <source>
        <strain evidence="3">NIH 2624 / FGSC A1156</strain>
    </source>
</reference>
<evidence type="ECO:0000313" key="2">
    <source>
        <dbReference type="EMBL" id="EAU33099.1"/>
    </source>
</evidence>
<feature type="signal peptide" evidence="1">
    <location>
        <begin position="1"/>
        <end position="19"/>
    </location>
</feature>
<dbReference type="AlphaFoldDB" id="Q0CIC9"/>
<protein>
    <submittedName>
        <fullName evidence="2">Uncharacterized protein</fullName>
    </submittedName>
</protein>
<dbReference type="RefSeq" id="XP_001215733.1">
    <property type="nucleotide sequence ID" value="XM_001215733.1"/>
</dbReference>
<accession>Q0CIC9</accession>
<evidence type="ECO:0000256" key="1">
    <source>
        <dbReference type="SAM" id="SignalP"/>
    </source>
</evidence>
<dbReference type="GeneID" id="4322339"/>
<organism evidence="2 3">
    <name type="scientific">Aspergillus terreus (strain NIH 2624 / FGSC A1156)</name>
    <dbReference type="NCBI Taxonomy" id="341663"/>
    <lineage>
        <taxon>Eukaryota</taxon>
        <taxon>Fungi</taxon>
        <taxon>Dikarya</taxon>
        <taxon>Ascomycota</taxon>
        <taxon>Pezizomycotina</taxon>
        <taxon>Eurotiomycetes</taxon>
        <taxon>Eurotiomycetidae</taxon>
        <taxon>Eurotiales</taxon>
        <taxon>Aspergillaceae</taxon>
        <taxon>Aspergillus</taxon>
        <taxon>Aspergillus subgen. Circumdati</taxon>
    </lineage>
</organism>
<dbReference type="OrthoDB" id="4486469at2759"/>
<dbReference type="HOGENOM" id="CLU_1864722_0_0_1"/>
<dbReference type="Proteomes" id="UP000007963">
    <property type="component" value="Unassembled WGS sequence"/>
</dbReference>
<name>Q0CIC9_ASPTN</name>
<gene>
    <name evidence="2" type="ORF">ATEG_06555</name>
</gene>
<evidence type="ECO:0000313" key="3">
    <source>
        <dbReference type="Proteomes" id="UP000007963"/>
    </source>
</evidence>